<dbReference type="Proteomes" id="UP001174136">
    <property type="component" value="Unassembled WGS sequence"/>
</dbReference>
<sequence>MAAGRGPRVAVAVLSVVCFVATLVVNGLAAAGGGPFGSSTGNVSSRYETDITPAGWTFSIWGVIYTWLSLLLLYISSYLFRGAWAQCVLPYGFYVCWMVNMLMNMTWLLLWDREAMVAALVVLVMVTLSNYGALFFCCYASDYYGLWLQTHHPKDLACLQILVQNGLALYSTWTSVATLINLAVVLKLWGVAQSTAGTLSLCILLVQLLVWFLLENVVLDRWVRSLQTVYPVVIVALLGNVSRHYELVQPTTNAVFQVVLLVLSCVLLVSRVAMVIYRTRKQPLLGSGQQPIRSPCDVKSKLLN</sequence>
<feature type="transmembrane region" description="Helical" evidence="1">
    <location>
        <begin position="254"/>
        <end position="277"/>
    </location>
</feature>
<feature type="transmembrane region" description="Helical" evidence="1">
    <location>
        <begin position="226"/>
        <end position="242"/>
    </location>
</feature>
<evidence type="ECO:0000313" key="2">
    <source>
        <dbReference type="EMBL" id="KAK0131750.1"/>
    </source>
</evidence>
<feature type="transmembrane region" description="Helical" evidence="1">
    <location>
        <begin position="116"/>
        <end position="146"/>
    </location>
</feature>
<feature type="transmembrane region" description="Helical" evidence="1">
    <location>
        <begin position="54"/>
        <end position="76"/>
    </location>
</feature>
<keyword evidence="1" id="KW-0472">Membrane</keyword>
<protein>
    <submittedName>
        <fullName evidence="2">Uncharacterized protein</fullName>
    </submittedName>
</protein>
<feature type="transmembrane region" description="Helical" evidence="1">
    <location>
        <begin position="88"/>
        <end position="110"/>
    </location>
</feature>
<proteinExistence type="predicted"/>
<name>A0AA47NNL6_MERPO</name>
<organism evidence="2 3">
    <name type="scientific">Merluccius polli</name>
    <name type="common">Benguela hake</name>
    <name type="synonym">Merluccius cadenati</name>
    <dbReference type="NCBI Taxonomy" id="89951"/>
    <lineage>
        <taxon>Eukaryota</taxon>
        <taxon>Metazoa</taxon>
        <taxon>Chordata</taxon>
        <taxon>Craniata</taxon>
        <taxon>Vertebrata</taxon>
        <taxon>Euteleostomi</taxon>
        <taxon>Actinopterygii</taxon>
        <taxon>Neopterygii</taxon>
        <taxon>Teleostei</taxon>
        <taxon>Neoteleostei</taxon>
        <taxon>Acanthomorphata</taxon>
        <taxon>Zeiogadaria</taxon>
        <taxon>Gadariae</taxon>
        <taxon>Gadiformes</taxon>
        <taxon>Gadoidei</taxon>
        <taxon>Merlucciidae</taxon>
        <taxon>Merluccius</taxon>
    </lineage>
</organism>
<keyword evidence="1" id="KW-0812">Transmembrane</keyword>
<keyword evidence="3" id="KW-1185">Reference proteome</keyword>
<evidence type="ECO:0000313" key="3">
    <source>
        <dbReference type="Proteomes" id="UP001174136"/>
    </source>
</evidence>
<dbReference type="PANTHER" id="PTHR33802">
    <property type="entry name" value="SI:CH211-161H7.5-RELATED"/>
    <property type="match status" value="1"/>
</dbReference>
<keyword evidence="1" id="KW-1133">Transmembrane helix</keyword>
<dbReference type="AlphaFoldDB" id="A0AA47NNL6"/>
<reference evidence="2" key="1">
    <citation type="journal article" date="2023" name="Front. Mar. Sci.">
        <title>A new Merluccius polli reference genome to investigate the effects of global change in West African waters.</title>
        <authorList>
            <person name="Mateo J.L."/>
            <person name="Blanco-Fernandez C."/>
            <person name="Garcia-Vazquez E."/>
            <person name="Machado-Schiaffino G."/>
        </authorList>
    </citation>
    <scope>NUCLEOTIDE SEQUENCE</scope>
    <source>
        <strain evidence="2">C29</strain>
        <tissue evidence="2">Fin</tissue>
    </source>
</reference>
<dbReference type="EMBL" id="JAOPHQ010006365">
    <property type="protein sequence ID" value="KAK0131750.1"/>
    <property type="molecule type" value="Genomic_DNA"/>
</dbReference>
<dbReference type="PANTHER" id="PTHR33802:SF4">
    <property type="entry name" value="SI:DKEY-29D8.3"/>
    <property type="match status" value="1"/>
</dbReference>
<accession>A0AA47NNL6</accession>
<comment type="caution">
    <text evidence="2">The sequence shown here is derived from an EMBL/GenBank/DDBJ whole genome shotgun (WGS) entry which is preliminary data.</text>
</comment>
<evidence type="ECO:0000256" key="1">
    <source>
        <dbReference type="SAM" id="Phobius"/>
    </source>
</evidence>
<feature type="transmembrane region" description="Helical" evidence="1">
    <location>
        <begin position="167"/>
        <end position="189"/>
    </location>
</feature>
<gene>
    <name evidence="2" type="ORF">N1851_033468</name>
</gene>
<feature type="transmembrane region" description="Helical" evidence="1">
    <location>
        <begin position="195"/>
        <end position="214"/>
    </location>
</feature>